<comment type="catalytic activity">
    <reaction evidence="4">
        <text>an N-acyl-L-alpha-aminoacyl-tRNA + H2O = an N-acyl-L-amino acid + a tRNA + H(+)</text>
        <dbReference type="Rhea" id="RHEA:54448"/>
        <dbReference type="Rhea" id="RHEA-COMP:10123"/>
        <dbReference type="Rhea" id="RHEA-COMP:13883"/>
        <dbReference type="ChEBI" id="CHEBI:15377"/>
        <dbReference type="ChEBI" id="CHEBI:15378"/>
        <dbReference type="ChEBI" id="CHEBI:59874"/>
        <dbReference type="ChEBI" id="CHEBI:78442"/>
        <dbReference type="ChEBI" id="CHEBI:138191"/>
        <dbReference type="EC" id="3.1.1.29"/>
    </reaction>
</comment>
<dbReference type="Pfam" id="PF01981">
    <property type="entry name" value="PTH2"/>
    <property type="match status" value="2"/>
</dbReference>
<keyword evidence="5" id="KW-0812">Transmembrane</keyword>
<accession>A0A1A7VR03</accession>
<dbReference type="Proteomes" id="UP000182142">
    <property type="component" value="Unassembled WGS sequence"/>
</dbReference>
<dbReference type="EMBL" id="CWHR02000037">
    <property type="protein sequence ID" value="SBO29727.1"/>
    <property type="molecule type" value="Genomic_DNA"/>
</dbReference>
<feature type="transmembrane region" description="Helical" evidence="5">
    <location>
        <begin position="209"/>
        <end position="228"/>
    </location>
</feature>
<proteinExistence type="inferred from homology"/>
<dbReference type="InterPro" id="IPR002833">
    <property type="entry name" value="PTH2"/>
</dbReference>
<evidence type="ECO:0000313" key="7">
    <source>
        <dbReference type="EMBL" id="SBO29727.1"/>
    </source>
</evidence>
<keyword evidence="5" id="KW-1133">Transmembrane helix</keyword>
<protein>
    <recommendedName>
        <fullName evidence="1">peptidyl-tRNA hydrolase</fullName>
        <ecNumber evidence="1">3.1.1.29</ecNumber>
    </recommendedName>
</protein>
<sequence length="266" mass="30677">MNNSGSNISHLDNIKNDGYDVFILLLTFLCGFVMGLLTKYMKEIKKNAVRIKEACANFDLICTSDCKMVFCVRTDIKMNKGKICSQCCHACLAVYEKIVKRNSKLKERENGKGTLTYFDLWKKTGQKKIVLKISVIRVEEECFLHWAMLKGHFFIVLIFPFLHFSPHPNPTKFNPQSLDEMYEIERKAKKENLITSIIIDAVRITCRTLYLYVTVSEYFLFIHFFFSVPPSPQGRTQIEPNTETVIAIEPVPDEVVNKITGQLKLL</sequence>
<gene>
    <name evidence="6" type="ORF">PKNA1_C2_0305200</name>
    <name evidence="7" type="ORF">PKNA1_H1_0305200</name>
</gene>
<keyword evidence="2 6" id="KW-0378">Hydrolase</keyword>
<evidence type="ECO:0000256" key="3">
    <source>
        <dbReference type="ARBA" id="ARBA00038050"/>
    </source>
</evidence>
<keyword evidence="5" id="KW-0472">Membrane</keyword>
<name>A0A1A7VR03_PLAKH</name>
<evidence type="ECO:0000256" key="2">
    <source>
        <dbReference type="ARBA" id="ARBA00022801"/>
    </source>
</evidence>
<feature type="transmembrane region" description="Helical" evidence="5">
    <location>
        <begin position="21"/>
        <end position="41"/>
    </location>
</feature>
<reference evidence="8 9" key="1">
    <citation type="submission" date="2016-05" db="EMBL/GenBank/DDBJ databases">
        <authorList>
            <person name="Sharaf H."/>
        </authorList>
    </citation>
    <scope>NUCLEOTIDE SEQUENCE [LARGE SCALE GENOMIC DNA]</scope>
    <source>
        <strain evidence="8 9">H</strain>
    </source>
</reference>
<dbReference type="PANTHER" id="PTHR12649:SF11">
    <property type="entry name" value="PEPTIDYL-TRNA HYDROLASE 2, MITOCHONDRIAL"/>
    <property type="match status" value="1"/>
</dbReference>
<dbReference type="GO" id="GO:0004045">
    <property type="term" value="F:peptidyl-tRNA hydrolase activity"/>
    <property type="evidence" value="ECO:0007669"/>
    <property type="project" value="UniProtKB-EC"/>
</dbReference>
<dbReference type="EC" id="3.1.1.29" evidence="1"/>
<organism evidence="6 8">
    <name type="scientific">Plasmodium knowlesi (strain H)</name>
    <dbReference type="NCBI Taxonomy" id="5851"/>
    <lineage>
        <taxon>Eukaryota</taxon>
        <taxon>Sar</taxon>
        <taxon>Alveolata</taxon>
        <taxon>Apicomplexa</taxon>
        <taxon>Aconoidasida</taxon>
        <taxon>Haemosporida</taxon>
        <taxon>Plasmodiidae</taxon>
        <taxon>Plasmodium</taxon>
        <taxon>Plasmodium (Plasmodium)</taxon>
    </lineage>
</organism>
<evidence type="ECO:0000313" key="9">
    <source>
        <dbReference type="Proteomes" id="UP000182142"/>
    </source>
</evidence>
<dbReference type="EMBL" id="CWHQ02000010">
    <property type="protein sequence ID" value="SBO24265.1"/>
    <property type="molecule type" value="Genomic_DNA"/>
</dbReference>
<dbReference type="GO" id="GO:0005829">
    <property type="term" value="C:cytosol"/>
    <property type="evidence" value="ECO:0007669"/>
    <property type="project" value="TreeGrafter"/>
</dbReference>
<feature type="transmembrane region" description="Helical" evidence="5">
    <location>
        <begin position="142"/>
        <end position="162"/>
    </location>
</feature>
<dbReference type="SUPFAM" id="SSF102462">
    <property type="entry name" value="Peptidyl-tRNA hydrolase II"/>
    <property type="match status" value="2"/>
</dbReference>
<evidence type="ECO:0000313" key="8">
    <source>
        <dbReference type="Proteomes" id="UP000182128"/>
    </source>
</evidence>
<dbReference type="PANTHER" id="PTHR12649">
    <property type="entry name" value="PEPTIDYL-TRNA HYDROLASE 2"/>
    <property type="match status" value="1"/>
</dbReference>
<evidence type="ECO:0000256" key="1">
    <source>
        <dbReference type="ARBA" id="ARBA00013260"/>
    </source>
</evidence>
<reference evidence="6" key="2">
    <citation type="submission" date="2016-05" db="EMBL/GenBank/DDBJ databases">
        <authorList>
            <person name="Lavstsen T."/>
            <person name="Jespersen J.S."/>
        </authorList>
    </citation>
    <scope>NUCLEOTIDE SEQUENCE [LARGE SCALE GENOMIC DNA]</scope>
</reference>
<evidence type="ECO:0000256" key="4">
    <source>
        <dbReference type="ARBA" id="ARBA00048707"/>
    </source>
</evidence>
<dbReference type="AlphaFoldDB" id="A0A1A7VR03"/>
<evidence type="ECO:0000313" key="6">
    <source>
        <dbReference type="EMBL" id="SBO24265.1"/>
    </source>
</evidence>
<dbReference type="CDD" id="cd02430">
    <property type="entry name" value="PTH2"/>
    <property type="match status" value="1"/>
</dbReference>
<evidence type="ECO:0000256" key="5">
    <source>
        <dbReference type="SAM" id="Phobius"/>
    </source>
</evidence>
<dbReference type="Gene3D" id="3.40.1490.10">
    <property type="entry name" value="Bit1"/>
    <property type="match status" value="2"/>
</dbReference>
<comment type="similarity">
    <text evidence="3">Belongs to the PTH2 family.</text>
</comment>
<dbReference type="InterPro" id="IPR023476">
    <property type="entry name" value="Pep_tRNA_hydro_II_dom_sf"/>
</dbReference>
<dbReference type="Proteomes" id="UP000182128">
    <property type="component" value="Unassembled WGS sequence"/>
</dbReference>